<dbReference type="Gene3D" id="3.40.30.10">
    <property type="entry name" value="Glutaredoxin"/>
    <property type="match status" value="1"/>
</dbReference>
<dbReference type="eggNOG" id="KOG2501">
    <property type="taxonomic scope" value="Eukaryota"/>
</dbReference>
<evidence type="ECO:0000259" key="1">
    <source>
        <dbReference type="PROSITE" id="PS51352"/>
    </source>
</evidence>
<dbReference type="OMA" id="CLYHDEM"/>
<dbReference type="STRING" id="1156394.T0RGA7"/>
<dbReference type="Pfam" id="PF13905">
    <property type="entry name" value="Thioredoxin_8"/>
    <property type="match status" value="1"/>
</dbReference>
<dbReference type="OrthoDB" id="409136at2759"/>
<dbReference type="PANTHER" id="PTHR46472:SF1">
    <property type="entry name" value="NUCLEOREDOXIN"/>
    <property type="match status" value="1"/>
</dbReference>
<dbReference type="InParanoid" id="T0RGA7"/>
<evidence type="ECO:0000313" key="2">
    <source>
        <dbReference type="EMBL" id="EQC28732.1"/>
    </source>
</evidence>
<dbReference type="AlphaFoldDB" id="T0RGA7"/>
<dbReference type="InterPro" id="IPR012336">
    <property type="entry name" value="Thioredoxin-like_fold"/>
</dbReference>
<dbReference type="Proteomes" id="UP000030762">
    <property type="component" value="Unassembled WGS sequence"/>
</dbReference>
<dbReference type="PANTHER" id="PTHR46472">
    <property type="entry name" value="NUCLEOREDOXIN"/>
    <property type="match status" value="1"/>
</dbReference>
<protein>
    <recommendedName>
        <fullName evidence="1">Thioredoxin domain-containing protein</fullName>
    </recommendedName>
</protein>
<feature type="domain" description="Thioredoxin" evidence="1">
    <location>
        <begin position="1"/>
        <end position="165"/>
    </location>
</feature>
<organism evidence="2 3">
    <name type="scientific">Saprolegnia diclina (strain VS20)</name>
    <dbReference type="NCBI Taxonomy" id="1156394"/>
    <lineage>
        <taxon>Eukaryota</taxon>
        <taxon>Sar</taxon>
        <taxon>Stramenopiles</taxon>
        <taxon>Oomycota</taxon>
        <taxon>Saprolegniomycetes</taxon>
        <taxon>Saprolegniales</taxon>
        <taxon>Saprolegniaceae</taxon>
        <taxon>Saprolegnia</taxon>
    </lineage>
</organism>
<accession>T0RGA7</accession>
<dbReference type="GO" id="GO:0004791">
    <property type="term" value="F:thioredoxin-disulfide reductase (NADPH) activity"/>
    <property type="evidence" value="ECO:0007669"/>
    <property type="project" value="TreeGrafter"/>
</dbReference>
<reference evidence="2 3" key="1">
    <citation type="submission" date="2012-04" db="EMBL/GenBank/DDBJ databases">
        <title>The Genome Sequence of Saprolegnia declina VS20.</title>
        <authorList>
            <consortium name="The Broad Institute Genome Sequencing Platform"/>
            <person name="Russ C."/>
            <person name="Nusbaum C."/>
            <person name="Tyler B."/>
            <person name="van West P."/>
            <person name="Dieguez-Uribeondo J."/>
            <person name="de Bruijn I."/>
            <person name="Tripathy S."/>
            <person name="Jiang R."/>
            <person name="Young S.K."/>
            <person name="Zeng Q."/>
            <person name="Gargeya S."/>
            <person name="Fitzgerald M."/>
            <person name="Haas B."/>
            <person name="Abouelleil A."/>
            <person name="Alvarado L."/>
            <person name="Arachchi H.M."/>
            <person name="Berlin A."/>
            <person name="Chapman S.B."/>
            <person name="Goldberg J."/>
            <person name="Griggs A."/>
            <person name="Gujja S."/>
            <person name="Hansen M."/>
            <person name="Howarth C."/>
            <person name="Imamovic A."/>
            <person name="Larimer J."/>
            <person name="McCowen C."/>
            <person name="Montmayeur A."/>
            <person name="Murphy C."/>
            <person name="Neiman D."/>
            <person name="Pearson M."/>
            <person name="Priest M."/>
            <person name="Roberts A."/>
            <person name="Saif S."/>
            <person name="Shea T."/>
            <person name="Sisk P."/>
            <person name="Sykes S."/>
            <person name="Wortman J."/>
            <person name="Nusbaum C."/>
            <person name="Birren B."/>
        </authorList>
    </citation>
    <scope>NUCLEOTIDE SEQUENCE [LARGE SCALE GENOMIC DNA]</scope>
    <source>
        <strain evidence="2 3">VS20</strain>
    </source>
</reference>
<dbReference type="GO" id="GO:0031397">
    <property type="term" value="P:negative regulation of protein ubiquitination"/>
    <property type="evidence" value="ECO:0007669"/>
    <property type="project" value="TreeGrafter"/>
</dbReference>
<dbReference type="PROSITE" id="PS51352">
    <property type="entry name" value="THIOREDOXIN_2"/>
    <property type="match status" value="1"/>
</dbReference>
<dbReference type="GO" id="GO:0005634">
    <property type="term" value="C:nucleus"/>
    <property type="evidence" value="ECO:0007669"/>
    <property type="project" value="TreeGrafter"/>
</dbReference>
<dbReference type="RefSeq" id="XP_008617924.1">
    <property type="nucleotide sequence ID" value="XM_008619702.1"/>
</dbReference>
<evidence type="ECO:0000313" key="3">
    <source>
        <dbReference type="Proteomes" id="UP000030762"/>
    </source>
</evidence>
<dbReference type="InterPro" id="IPR036249">
    <property type="entry name" value="Thioredoxin-like_sf"/>
</dbReference>
<keyword evidence="3" id="KW-1185">Reference proteome</keyword>
<dbReference type="EMBL" id="JH767192">
    <property type="protein sequence ID" value="EQC28732.1"/>
    <property type="molecule type" value="Genomic_DNA"/>
</dbReference>
<dbReference type="InterPro" id="IPR013766">
    <property type="entry name" value="Thioredoxin_domain"/>
</dbReference>
<dbReference type="VEuPathDB" id="FungiDB:SDRG_13606"/>
<sequence>MTSPIMTSWHDLLGPRLRLSGGKEVPTADHLATTSVVGLYFSAHWCGPCREFTPTLSTLYDDILEAHPDFDVVFVSSDKAEDEFCLYHDEMPFPALPWVDRTRQAALREHFHIRFLPALVILNTVDGSHAIVRNACDGRRLFVSANGNVDKIWDTVRYGPPSLAA</sequence>
<dbReference type="GeneID" id="19954333"/>
<proteinExistence type="predicted"/>
<dbReference type="SUPFAM" id="SSF52833">
    <property type="entry name" value="Thioredoxin-like"/>
    <property type="match status" value="1"/>
</dbReference>
<name>T0RGA7_SAPDV</name>
<dbReference type="GO" id="GO:0030178">
    <property type="term" value="P:negative regulation of Wnt signaling pathway"/>
    <property type="evidence" value="ECO:0007669"/>
    <property type="project" value="TreeGrafter"/>
</dbReference>
<gene>
    <name evidence="2" type="ORF">SDRG_13606</name>
</gene>